<gene>
    <name evidence="1" type="ORF">HCT46_06800</name>
</gene>
<dbReference type="EMBL" id="JAATLK010000002">
    <property type="protein sequence ID" value="NIZ47616.1"/>
    <property type="molecule type" value="Genomic_DNA"/>
</dbReference>
<dbReference type="AlphaFoldDB" id="A0A968GI93"/>
<organism evidence="1 2">
    <name type="scientific">Entomospira nematocerorum</name>
    <dbReference type="NCBI Taxonomy" id="2719987"/>
    <lineage>
        <taxon>Bacteria</taxon>
        <taxon>Pseudomonadati</taxon>
        <taxon>Spirochaetota</taxon>
        <taxon>Spirochaetia</taxon>
        <taxon>Spirochaetales</taxon>
        <taxon>Spirochaetaceae</taxon>
        <taxon>Entomospira</taxon>
    </lineage>
</organism>
<evidence type="ECO:0000313" key="2">
    <source>
        <dbReference type="Proteomes" id="UP000752013"/>
    </source>
</evidence>
<accession>A0A968GI93</accession>
<dbReference type="Proteomes" id="UP000752013">
    <property type="component" value="Unassembled WGS sequence"/>
</dbReference>
<dbReference type="RefSeq" id="WP_167704227.1">
    <property type="nucleotide sequence ID" value="NZ_CP118169.1"/>
</dbReference>
<sequence length="322" mass="35914">MNAIHHHESQLEYSQAVVRIAKSATLAESPVRYNRLTMIACAKESDARIDYEQGLQVTSSQAITMLDPYLSPSERDQIQEFEGIILVHNDLDHLDAIYASAKRWGSSILFTTQATAYILQHNLAIPNDDLYCWLSTAETKLSESLIALPKRRNVGLMLNPDEDNRLIYAISHMIAYVGRVVPTNGIINDSFTGITALEVADYLAGEYISFWLKSIQKCYPFALFLGGEQAFVRYYDAIIEHEVREAVAAFIHGGATLRDLDRLGNSISIAMARFQDQLQDALEINIPTLESLAPANRKAGVVDCITIGYALFGEMRVVHVSL</sequence>
<evidence type="ECO:0000313" key="1">
    <source>
        <dbReference type="EMBL" id="NIZ47616.1"/>
    </source>
</evidence>
<name>A0A968GI93_9SPIO</name>
<keyword evidence="2" id="KW-1185">Reference proteome</keyword>
<proteinExistence type="predicted"/>
<reference evidence="1" key="1">
    <citation type="submission" date="2020-03" db="EMBL/GenBank/DDBJ databases">
        <title>Spirochaetal bacteria isolated from arthropods constitute a novel genus Entomospira genus novum within the order Spirochaetales.</title>
        <authorList>
            <person name="Grana-Miraglia L."/>
            <person name="Sikutova S."/>
            <person name="Fingerle V."/>
            <person name="Sing A."/>
            <person name="Castillo-Ramirez S."/>
            <person name="Margos G."/>
            <person name="Rudolf I."/>
        </authorList>
    </citation>
    <scope>NUCLEOTIDE SEQUENCE</scope>
    <source>
        <strain evidence="1">BR208</strain>
    </source>
</reference>
<comment type="caution">
    <text evidence="1">The sequence shown here is derived from an EMBL/GenBank/DDBJ whole genome shotgun (WGS) entry which is preliminary data.</text>
</comment>
<protein>
    <submittedName>
        <fullName evidence="1">Uncharacterized protein</fullName>
    </submittedName>
</protein>